<keyword evidence="2" id="KW-1185">Reference proteome</keyword>
<dbReference type="OrthoDB" id="3250044at2759"/>
<accession>A0A9P6D6I1</accession>
<comment type="caution">
    <text evidence="1">The sequence shown here is derived from an EMBL/GenBank/DDBJ whole genome shotgun (WGS) entry which is preliminary data.</text>
</comment>
<name>A0A9P6D6I1_PLEER</name>
<organism evidence="1 2">
    <name type="scientific">Pleurotus eryngii</name>
    <name type="common">Boletus of the steppes</name>
    <dbReference type="NCBI Taxonomy" id="5323"/>
    <lineage>
        <taxon>Eukaryota</taxon>
        <taxon>Fungi</taxon>
        <taxon>Dikarya</taxon>
        <taxon>Basidiomycota</taxon>
        <taxon>Agaricomycotina</taxon>
        <taxon>Agaricomycetes</taxon>
        <taxon>Agaricomycetidae</taxon>
        <taxon>Agaricales</taxon>
        <taxon>Pleurotineae</taxon>
        <taxon>Pleurotaceae</taxon>
        <taxon>Pleurotus</taxon>
    </lineage>
</organism>
<dbReference type="EMBL" id="MU154592">
    <property type="protein sequence ID" value="KAF9493027.1"/>
    <property type="molecule type" value="Genomic_DNA"/>
</dbReference>
<protein>
    <submittedName>
        <fullName evidence="1">Uncharacterized protein</fullName>
    </submittedName>
</protein>
<evidence type="ECO:0000313" key="2">
    <source>
        <dbReference type="Proteomes" id="UP000807025"/>
    </source>
</evidence>
<proteinExistence type="predicted"/>
<gene>
    <name evidence="1" type="ORF">BDN71DRAFT_1450874</name>
</gene>
<dbReference type="Proteomes" id="UP000807025">
    <property type="component" value="Unassembled WGS sequence"/>
</dbReference>
<evidence type="ECO:0000313" key="1">
    <source>
        <dbReference type="EMBL" id="KAF9493027.1"/>
    </source>
</evidence>
<sequence>MASFTKEDERIIVQLCKRDSTTHKRRSGVFTDELKLKTYQLKYGVSNRLANRIALQPTLFEAAQRANGIRVPELLYHFKEGGISYLVMEYIQLVKILPNNMDARIEHALWWLSSFPGDKLGPVGGKYIIHDFFNDGEAPLSFKSIEALELYIEKGRKRVGNHEKTLPRVSFKDEKLMLVQGDVDNAHFGADTLGNTVIMGFRSMSFLPDSFGRFTLATTRKPSLIALPDKFQWSGASNMKTMVEVYANLAMTGEPSLGLDDYGKPKKGVRKTCPG</sequence>
<reference evidence="1" key="1">
    <citation type="submission" date="2020-11" db="EMBL/GenBank/DDBJ databases">
        <authorList>
            <consortium name="DOE Joint Genome Institute"/>
            <person name="Ahrendt S."/>
            <person name="Riley R."/>
            <person name="Andreopoulos W."/>
            <person name="Labutti K."/>
            <person name="Pangilinan J."/>
            <person name="Ruiz-Duenas F.J."/>
            <person name="Barrasa J.M."/>
            <person name="Sanchez-Garcia M."/>
            <person name="Camarero S."/>
            <person name="Miyauchi S."/>
            <person name="Serrano A."/>
            <person name="Linde D."/>
            <person name="Babiker R."/>
            <person name="Drula E."/>
            <person name="Ayuso-Fernandez I."/>
            <person name="Pacheco R."/>
            <person name="Padilla G."/>
            <person name="Ferreira P."/>
            <person name="Barriuso J."/>
            <person name="Kellner H."/>
            <person name="Castanera R."/>
            <person name="Alfaro M."/>
            <person name="Ramirez L."/>
            <person name="Pisabarro A.G."/>
            <person name="Kuo A."/>
            <person name="Tritt A."/>
            <person name="Lipzen A."/>
            <person name="He G."/>
            <person name="Yan M."/>
            <person name="Ng V."/>
            <person name="Cullen D."/>
            <person name="Martin F."/>
            <person name="Rosso M.-N."/>
            <person name="Henrissat B."/>
            <person name="Hibbett D."/>
            <person name="Martinez A.T."/>
            <person name="Grigoriev I.V."/>
        </authorList>
    </citation>
    <scope>NUCLEOTIDE SEQUENCE</scope>
    <source>
        <strain evidence="1">ATCC 90797</strain>
    </source>
</reference>
<dbReference type="AlphaFoldDB" id="A0A9P6D6I1"/>